<evidence type="ECO:0000313" key="1">
    <source>
        <dbReference type="EMBL" id="KAK7085783.1"/>
    </source>
</evidence>
<sequence length="110" mass="12970">MFYRTRNCVSEELVAGSHMLYNQPEDWLLRLFKFFKSVTQFKAELFAGSKYRRDVNISSQFQERLEEAELFAGSKYWRDERLEEAELFAGSKYRRDVSDSSEFPGTTGRG</sequence>
<comment type="caution">
    <text evidence="1">The sequence shown here is derived from an EMBL/GenBank/DDBJ whole genome shotgun (WGS) entry which is preliminary data.</text>
</comment>
<name>A0AAN8XU37_HALRR</name>
<organism evidence="1 2">
    <name type="scientific">Halocaridina rubra</name>
    <name type="common">Hawaiian red shrimp</name>
    <dbReference type="NCBI Taxonomy" id="373956"/>
    <lineage>
        <taxon>Eukaryota</taxon>
        <taxon>Metazoa</taxon>
        <taxon>Ecdysozoa</taxon>
        <taxon>Arthropoda</taxon>
        <taxon>Crustacea</taxon>
        <taxon>Multicrustacea</taxon>
        <taxon>Malacostraca</taxon>
        <taxon>Eumalacostraca</taxon>
        <taxon>Eucarida</taxon>
        <taxon>Decapoda</taxon>
        <taxon>Pleocyemata</taxon>
        <taxon>Caridea</taxon>
        <taxon>Atyoidea</taxon>
        <taxon>Atyidae</taxon>
        <taxon>Halocaridina</taxon>
    </lineage>
</organism>
<reference evidence="1 2" key="1">
    <citation type="submission" date="2023-11" db="EMBL/GenBank/DDBJ databases">
        <title>Halocaridina rubra genome assembly.</title>
        <authorList>
            <person name="Smith C."/>
        </authorList>
    </citation>
    <scope>NUCLEOTIDE SEQUENCE [LARGE SCALE GENOMIC DNA]</scope>
    <source>
        <strain evidence="1">EP-1</strain>
        <tissue evidence="1">Whole</tissue>
    </source>
</reference>
<evidence type="ECO:0000313" key="2">
    <source>
        <dbReference type="Proteomes" id="UP001381693"/>
    </source>
</evidence>
<dbReference type="EMBL" id="JAXCGZ010000588">
    <property type="protein sequence ID" value="KAK7085783.1"/>
    <property type="molecule type" value="Genomic_DNA"/>
</dbReference>
<proteinExistence type="predicted"/>
<accession>A0AAN8XU37</accession>
<dbReference type="AlphaFoldDB" id="A0AAN8XU37"/>
<protein>
    <submittedName>
        <fullName evidence="1">Uncharacterized protein</fullName>
    </submittedName>
</protein>
<dbReference type="Proteomes" id="UP001381693">
    <property type="component" value="Unassembled WGS sequence"/>
</dbReference>
<gene>
    <name evidence="1" type="ORF">SK128_012722</name>
</gene>
<keyword evidence="2" id="KW-1185">Reference proteome</keyword>